<organism evidence="2">
    <name type="scientific">Erwinia billingiae (strain Eb661)</name>
    <dbReference type="NCBI Taxonomy" id="634500"/>
    <lineage>
        <taxon>Bacteria</taxon>
        <taxon>Pseudomonadati</taxon>
        <taxon>Pseudomonadota</taxon>
        <taxon>Gammaproteobacteria</taxon>
        <taxon>Enterobacterales</taxon>
        <taxon>Erwiniaceae</taxon>
        <taxon>Erwinia</taxon>
    </lineage>
</organism>
<dbReference type="Pfam" id="PF03891">
    <property type="entry name" value="DUF333"/>
    <property type="match status" value="1"/>
</dbReference>
<dbReference type="STRING" id="634500.EbC_17820"/>
<dbReference type="eggNOG" id="COG3042">
    <property type="taxonomic scope" value="Bacteria"/>
</dbReference>
<evidence type="ECO:0000313" key="2">
    <source>
        <dbReference type="Proteomes" id="UP000008793"/>
    </source>
</evidence>
<dbReference type="EMBL" id="FP236843">
    <property type="protein sequence ID" value="CAX59313.1"/>
    <property type="molecule type" value="Genomic_DNA"/>
</dbReference>
<evidence type="ECO:0000313" key="1">
    <source>
        <dbReference type="EMBL" id="CAX59313.1"/>
    </source>
</evidence>
<gene>
    <name evidence="1" type="ordered locus">EbC_17820</name>
</gene>
<accession>D8MR56</accession>
<dbReference type="AlphaFoldDB" id="D8MR56"/>
<name>D8MR56_ERWBE</name>
<protein>
    <submittedName>
        <fullName evidence="1">Hemolysin</fullName>
    </submittedName>
</protein>
<dbReference type="PROSITE" id="PS51257">
    <property type="entry name" value="PROKAR_LIPOPROTEIN"/>
    <property type="match status" value="1"/>
</dbReference>
<dbReference type="InterPro" id="IPR005590">
    <property type="entry name" value="DUF333"/>
</dbReference>
<sequence length="78" mass="8465">MKPIVILLGCVTLAACTTEEGKPSPSLNMANPAAVYCLHVSGKLSTSESDAGKKGYCTLADGEHIDEWDLYRREHKQN</sequence>
<proteinExistence type="predicted"/>
<dbReference type="Proteomes" id="UP000008793">
    <property type="component" value="Chromosome"/>
</dbReference>
<reference evidence="1 2" key="1">
    <citation type="journal article" date="2010" name="BMC Genomics">
        <title>Genome comparison of the epiphytic bacteria Erwinia billingiae and E. tasmaniensis with the pear pathogen E. pyrifoliae.</title>
        <authorList>
            <person name="Kube M."/>
            <person name="Migdoll A.M."/>
            <person name="Gehring I."/>
            <person name="Heitmann K."/>
            <person name="Mayer Y."/>
            <person name="Kuhl H."/>
            <person name="Knaust F."/>
            <person name="Geider K."/>
            <person name="Reinhardt R."/>
        </authorList>
    </citation>
    <scope>NUCLEOTIDE SEQUENCE [LARGE SCALE GENOMIC DNA]</scope>
    <source>
        <strain evidence="1 2">Eb661</strain>
    </source>
</reference>
<dbReference type="PANTHER" id="PTHR38008:SF2">
    <property type="entry name" value="HEMOLYSIN"/>
    <property type="match status" value="1"/>
</dbReference>
<keyword evidence="2" id="KW-1185">Reference proteome</keyword>
<dbReference type="PANTHER" id="PTHR38008">
    <property type="entry name" value="HEMOLYSIN-RELATED"/>
    <property type="match status" value="1"/>
</dbReference>
<dbReference type="KEGG" id="ebi:EbC_17820"/>
<dbReference type="HOGENOM" id="CLU_155318_1_1_6"/>